<evidence type="ECO:0000313" key="4">
    <source>
        <dbReference type="Proteomes" id="UP000323426"/>
    </source>
</evidence>
<dbReference type="PANTHER" id="PTHR10963">
    <property type="entry name" value="GLYCOSYL HYDROLASE-RELATED"/>
    <property type="match status" value="1"/>
</dbReference>
<gene>
    <name evidence="3" type="ORF">F0145_17715</name>
</gene>
<dbReference type="SUPFAM" id="SSF49899">
    <property type="entry name" value="Concanavalin A-like lectins/glucanases"/>
    <property type="match status" value="1"/>
</dbReference>
<evidence type="ECO:0000313" key="3">
    <source>
        <dbReference type="EMBL" id="KAA5542976.1"/>
    </source>
</evidence>
<accession>A0A5M6D8M4</accession>
<dbReference type="InterPro" id="IPR050546">
    <property type="entry name" value="Glycosyl_Hydrlase_16"/>
</dbReference>
<comment type="similarity">
    <text evidence="1">Belongs to the glycosyl hydrolase 16 family.</text>
</comment>
<dbReference type="Pfam" id="PF00722">
    <property type="entry name" value="Glyco_hydro_16"/>
    <property type="match status" value="1"/>
</dbReference>
<dbReference type="Proteomes" id="UP000323426">
    <property type="component" value="Unassembled WGS sequence"/>
</dbReference>
<name>A0A5M6D8M4_9BACT</name>
<sequence>MRQRICLFLLFLCTGCISLPHKEKAAGWVLKWEDEFEQAGVPDPTKWGFSGRKSPNWACYCADTSAVTFVKGGQLYLRGILNRDKTDTARYKTACIQTKDKFYFKYGKIEVKAKIPQGKGSWPAIWLMPQDSKYGGWPASGEIDIMEHLNYDPYIYQTLHSQYIDKLNQKTSPVHSATPAYKEGAFNIYGLEWYPDRLDFFVNGIKTFTYPKIANADHQQWPFDQEYYIILNQALGGNWVGAIDDNDLPVQMTVDWVRVYQKE</sequence>
<dbReference type="AlphaFoldDB" id="A0A5M6D8M4"/>
<protein>
    <submittedName>
        <fullName evidence="3">Glycoside hydrolase family 16 protein</fullName>
    </submittedName>
</protein>
<comment type="caution">
    <text evidence="3">The sequence shown here is derived from an EMBL/GenBank/DDBJ whole genome shotgun (WGS) entry which is preliminary data.</text>
</comment>
<evidence type="ECO:0000256" key="1">
    <source>
        <dbReference type="ARBA" id="ARBA00006865"/>
    </source>
</evidence>
<proteinExistence type="inferred from homology"/>
<reference evidence="3 4" key="1">
    <citation type="submission" date="2019-09" db="EMBL/GenBank/DDBJ databases">
        <title>Genome sequence and assembly of Adhaeribacter sp.</title>
        <authorList>
            <person name="Chhetri G."/>
        </authorList>
    </citation>
    <scope>NUCLEOTIDE SEQUENCE [LARGE SCALE GENOMIC DNA]</scope>
    <source>
        <strain evidence="3 4">DK36</strain>
    </source>
</reference>
<dbReference type="RefSeq" id="WP_150090386.1">
    <property type="nucleotide sequence ID" value="NZ_VWSF01000015.1"/>
</dbReference>
<dbReference type="PANTHER" id="PTHR10963:SF55">
    <property type="entry name" value="GLYCOSIDE HYDROLASE FAMILY 16 PROTEIN"/>
    <property type="match status" value="1"/>
</dbReference>
<feature type="domain" description="GH16" evidence="2">
    <location>
        <begin position="34"/>
        <end position="263"/>
    </location>
</feature>
<dbReference type="InterPro" id="IPR013320">
    <property type="entry name" value="ConA-like_dom_sf"/>
</dbReference>
<keyword evidence="3" id="KW-0378">Hydrolase</keyword>
<evidence type="ECO:0000259" key="2">
    <source>
        <dbReference type="PROSITE" id="PS51762"/>
    </source>
</evidence>
<dbReference type="EMBL" id="VWSF01000015">
    <property type="protein sequence ID" value="KAA5542976.1"/>
    <property type="molecule type" value="Genomic_DNA"/>
</dbReference>
<dbReference type="InterPro" id="IPR000757">
    <property type="entry name" value="Beta-glucanase-like"/>
</dbReference>
<organism evidence="3 4">
    <name type="scientific">Adhaeribacter rhizoryzae</name>
    <dbReference type="NCBI Taxonomy" id="2607907"/>
    <lineage>
        <taxon>Bacteria</taxon>
        <taxon>Pseudomonadati</taxon>
        <taxon>Bacteroidota</taxon>
        <taxon>Cytophagia</taxon>
        <taxon>Cytophagales</taxon>
        <taxon>Hymenobacteraceae</taxon>
        <taxon>Adhaeribacter</taxon>
    </lineage>
</organism>
<dbReference type="CDD" id="cd08023">
    <property type="entry name" value="GH16_laminarinase_like"/>
    <property type="match status" value="1"/>
</dbReference>
<dbReference type="Gene3D" id="2.60.120.200">
    <property type="match status" value="1"/>
</dbReference>
<dbReference type="GO" id="GO:0004553">
    <property type="term" value="F:hydrolase activity, hydrolyzing O-glycosyl compounds"/>
    <property type="evidence" value="ECO:0007669"/>
    <property type="project" value="InterPro"/>
</dbReference>
<keyword evidence="4" id="KW-1185">Reference proteome</keyword>
<dbReference type="GO" id="GO:0005975">
    <property type="term" value="P:carbohydrate metabolic process"/>
    <property type="evidence" value="ECO:0007669"/>
    <property type="project" value="InterPro"/>
</dbReference>
<dbReference type="PROSITE" id="PS51762">
    <property type="entry name" value="GH16_2"/>
    <property type="match status" value="1"/>
</dbReference>